<dbReference type="Proteomes" id="UP000252355">
    <property type="component" value="Unassembled WGS sequence"/>
</dbReference>
<keyword evidence="1" id="KW-0812">Transmembrane</keyword>
<sequence length="134" mass="15118">MVGISLAQVAAGCLVFYGYGMMVLPTFLDRRQALLETLKTKDPQMYAGLQERFLFRLLEVLAKPQDFLMDWWFFLMPVAVVGLAGLVKLLWPRLPSIVRVLGLQIFSALFLIAVVVYGWLVGFGGCVLIAHWRP</sequence>
<evidence type="ECO:0000313" key="2">
    <source>
        <dbReference type="EMBL" id="RCK78727.1"/>
    </source>
</evidence>
<feature type="transmembrane region" description="Helical" evidence="1">
    <location>
        <begin position="71"/>
        <end position="91"/>
    </location>
</feature>
<protein>
    <submittedName>
        <fullName evidence="2">Uncharacterized protein</fullName>
    </submittedName>
</protein>
<keyword evidence="1" id="KW-1133">Transmembrane helix</keyword>
<evidence type="ECO:0000256" key="1">
    <source>
        <dbReference type="SAM" id="Phobius"/>
    </source>
</evidence>
<dbReference type="AlphaFoldDB" id="A0A367ZLK6"/>
<proteinExistence type="predicted"/>
<organism evidence="2 3">
    <name type="scientific">Candidatus Ozemobacter sibiricus</name>
    <dbReference type="NCBI Taxonomy" id="2268124"/>
    <lineage>
        <taxon>Bacteria</taxon>
        <taxon>Candidatus Ozemobacteria</taxon>
        <taxon>Candidatus Ozemobacterales</taxon>
        <taxon>Candidatus Ozemobacteraceae</taxon>
        <taxon>Candidatus Ozemobacter</taxon>
    </lineage>
</organism>
<comment type="caution">
    <text evidence="2">The sequence shown here is derived from an EMBL/GenBank/DDBJ whole genome shotgun (WGS) entry which is preliminary data.</text>
</comment>
<name>A0A367ZLK6_9BACT</name>
<gene>
    <name evidence="2" type="ORF">OZSIB_1254</name>
</gene>
<keyword evidence="1" id="KW-0472">Membrane</keyword>
<feature type="transmembrane region" description="Helical" evidence="1">
    <location>
        <begin position="6"/>
        <end position="28"/>
    </location>
</feature>
<feature type="transmembrane region" description="Helical" evidence="1">
    <location>
        <begin position="103"/>
        <end position="130"/>
    </location>
</feature>
<dbReference type="EMBL" id="QOQW01000020">
    <property type="protein sequence ID" value="RCK78727.1"/>
    <property type="molecule type" value="Genomic_DNA"/>
</dbReference>
<evidence type="ECO:0000313" key="3">
    <source>
        <dbReference type="Proteomes" id="UP000252355"/>
    </source>
</evidence>
<reference evidence="2 3" key="1">
    <citation type="submission" date="2018-05" db="EMBL/GenBank/DDBJ databases">
        <title>A metagenomic window into the 2 km-deep terrestrial subsurface aquifer revealed taxonomically and functionally diverse microbial community comprising novel uncultured bacterial lineages.</title>
        <authorList>
            <person name="Kadnikov V.V."/>
            <person name="Mardanov A.V."/>
            <person name="Beletsky A.V."/>
            <person name="Banks D."/>
            <person name="Pimenov N.V."/>
            <person name="Frank Y.A."/>
            <person name="Karnachuk O.V."/>
            <person name="Ravin N.V."/>
        </authorList>
    </citation>
    <scope>NUCLEOTIDE SEQUENCE [LARGE SCALE GENOMIC DNA]</scope>
    <source>
        <strain evidence="2">BY5</strain>
    </source>
</reference>
<accession>A0A367ZLK6</accession>